<dbReference type="Pfam" id="PF00069">
    <property type="entry name" value="Pkinase"/>
    <property type="match status" value="1"/>
</dbReference>
<dbReference type="SMART" id="SM00220">
    <property type="entry name" value="S_TKc"/>
    <property type="match status" value="1"/>
</dbReference>
<evidence type="ECO:0000256" key="1">
    <source>
        <dbReference type="ARBA" id="ARBA00022679"/>
    </source>
</evidence>
<evidence type="ECO:0000256" key="5">
    <source>
        <dbReference type="PROSITE-ProRule" id="PRU10141"/>
    </source>
</evidence>
<dbReference type="EMBL" id="RPFW01000004">
    <property type="protein sequence ID" value="TVZ03629.1"/>
    <property type="molecule type" value="Genomic_DNA"/>
</dbReference>
<sequence length="269" mass="29694">MRSTAGTGAAEYAAGDVIDDRFEILRVLGQGGFSKVYRVRDEVEGKERALKLFNTAAGHEAVRREIGALREIHHRNVVEVFWAGQTGSGEWYLITEFIDGESLEEFVTGKRNLRDREALDVALDLLEALVAFHPGLIHRDIKPRNVMLSRAGAKLLDFNIASRFGDPVHTQSGTPPYQPPDADLTHWDVSTDLFAVGVLLYQLLCNGSHPYPNAMPVLDGVVIDPRTSRSDLGADLAEFLVKACAPASRDRFATAGEMRLALRDIRAQL</sequence>
<keyword evidence="1" id="KW-0808">Transferase</keyword>
<keyword evidence="2 5" id="KW-0547">Nucleotide-binding</keyword>
<feature type="binding site" evidence="5">
    <location>
        <position position="51"/>
    </location>
    <ligand>
        <name>ATP</name>
        <dbReference type="ChEBI" id="CHEBI:30616"/>
    </ligand>
</feature>
<dbReference type="CDD" id="cd14014">
    <property type="entry name" value="STKc_PknB_like"/>
    <property type="match status" value="1"/>
</dbReference>
<dbReference type="InterPro" id="IPR011009">
    <property type="entry name" value="Kinase-like_dom_sf"/>
</dbReference>
<evidence type="ECO:0000259" key="6">
    <source>
        <dbReference type="PROSITE" id="PS50011"/>
    </source>
</evidence>
<protein>
    <submittedName>
        <fullName evidence="7">Serine/threonine protein kinase</fullName>
    </submittedName>
</protein>
<dbReference type="InterPro" id="IPR000719">
    <property type="entry name" value="Prot_kinase_dom"/>
</dbReference>
<evidence type="ECO:0000313" key="7">
    <source>
        <dbReference type="EMBL" id="TVZ03629.1"/>
    </source>
</evidence>
<dbReference type="Gene3D" id="1.10.510.10">
    <property type="entry name" value="Transferase(Phosphotransferase) domain 1"/>
    <property type="match status" value="1"/>
</dbReference>
<dbReference type="SUPFAM" id="SSF56112">
    <property type="entry name" value="Protein kinase-like (PK-like)"/>
    <property type="match status" value="1"/>
</dbReference>
<evidence type="ECO:0000256" key="3">
    <source>
        <dbReference type="ARBA" id="ARBA00022777"/>
    </source>
</evidence>
<comment type="caution">
    <text evidence="7">The sequence shown here is derived from an EMBL/GenBank/DDBJ whole genome shotgun (WGS) entry which is preliminary data.</text>
</comment>
<organism evidence="7 8">
    <name type="scientific">Trebonia kvetii</name>
    <dbReference type="NCBI Taxonomy" id="2480626"/>
    <lineage>
        <taxon>Bacteria</taxon>
        <taxon>Bacillati</taxon>
        <taxon>Actinomycetota</taxon>
        <taxon>Actinomycetes</taxon>
        <taxon>Streptosporangiales</taxon>
        <taxon>Treboniaceae</taxon>
        <taxon>Trebonia</taxon>
    </lineage>
</organism>
<feature type="domain" description="Protein kinase" evidence="6">
    <location>
        <begin position="22"/>
        <end position="269"/>
    </location>
</feature>
<keyword evidence="8" id="KW-1185">Reference proteome</keyword>
<dbReference type="AlphaFoldDB" id="A0A6P2BWW9"/>
<evidence type="ECO:0000256" key="2">
    <source>
        <dbReference type="ARBA" id="ARBA00022741"/>
    </source>
</evidence>
<dbReference type="PROSITE" id="PS00107">
    <property type="entry name" value="PROTEIN_KINASE_ATP"/>
    <property type="match status" value="1"/>
</dbReference>
<keyword evidence="3 7" id="KW-0418">Kinase</keyword>
<proteinExistence type="predicted"/>
<dbReference type="InterPro" id="IPR017441">
    <property type="entry name" value="Protein_kinase_ATP_BS"/>
</dbReference>
<keyword evidence="4 5" id="KW-0067">ATP-binding</keyword>
<dbReference type="OrthoDB" id="9762169at2"/>
<accession>A0A6P2BWW9</accession>
<dbReference type="Gene3D" id="3.30.200.20">
    <property type="entry name" value="Phosphorylase Kinase, domain 1"/>
    <property type="match status" value="1"/>
</dbReference>
<evidence type="ECO:0000313" key="8">
    <source>
        <dbReference type="Proteomes" id="UP000460272"/>
    </source>
</evidence>
<keyword evidence="7" id="KW-0723">Serine/threonine-protein kinase</keyword>
<gene>
    <name evidence="7" type="ORF">EAS64_20535</name>
</gene>
<dbReference type="GO" id="GO:0005524">
    <property type="term" value="F:ATP binding"/>
    <property type="evidence" value="ECO:0007669"/>
    <property type="project" value="UniProtKB-UniRule"/>
</dbReference>
<dbReference type="PROSITE" id="PS50011">
    <property type="entry name" value="PROTEIN_KINASE_DOM"/>
    <property type="match status" value="1"/>
</dbReference>
<dbReference type="PANTHER" id="PTHR43289">
    <property type="entry name" value="MITOGEN-ACTIVATED PROTEIN KINASE KINASE KINASE 20-RELATED"/>
    <property type="match status" value="1"/>
</dbReference>
<dbReference type="GO" id="GO:0004674">
    <property type="term" value="F:protein serine/threonine kinase activity"/>
    <property type="evidence" value="ECO:0007669"/>
    <property type="project" value="UniProtKB-KW"/>
</dbReference>
<evidence type="ECO:0000256" key="4">
    <source>
        <dbReference type="ARBA" id="ARBA00022840"/>
    </source>
</evidence>
<reference evidence="7 8" key="1">
    <citation type="submission" date="2018-11" db="EMBL/GenBank/DDBJ databases">
        <title>Trebonia kvetii gen.nov., sp.nov., a novel acidophilic actinobacterium, and proposal of the new actinobacterial family Treboniaceae fam. nov.</title>
        <authorList>
            <person name="Rapoport D."/>
            <person name="Sagova-Mareckova M."/>
            <person name="Sedlacek I."/>
            <person name="Provaznik J."/>
            <person name="Kralova S."/>
            <person name="Pavlinic D."/>
            <person name="Benes V."/>
            <person name="Kopecky J."/>
        </authorList>
    </citation>
    <scope>NUCLEOTIDE SEQUENCE [LARGE SCALE GENOMIC DNA]</scope>
    <source>
        <strain evidence="7 8">15Tr583</strain>
    </source>
</reference>
<dbReference type="Proteomes" id="UP000460272">
    <property type="component" value="Unassembled WGS sequence"/>
</dbReference>
<name>A0A6P2BWW9_9ACTN</name>
<dbReference type="PROSITE" id="PS00108">
    <property type="entry name" value="PROTEIN_KINASE_ST"/>
    <property type="match status" value="1"/>
</dbReference>
<dbReference type="InterPro" id="IPR008271">
    <property type="entry name" value="Ser/Thr_kinase_AS"/>
</dbReference>
<dbReference type="PANTHER" id="PTHR43289:SF30">
    <property type="entry name" value="NON-SPECIFIC SERINE_THREONINE PROTEIN KINASE"/>
    <property type="match status" value="1"/>
</dbReference>